<evidence type="ECO:0000313" key="3">
    <source>
        <dbReference type="EMBL" id="GGE00054.1"/>
    </source>
</evidence>
<reference evidence="3" key="1">
    <citation type="journal article" date="2014" name="Int. J. Syst. Evol. Microbiol.">
        <title>Complete genome sequence of Corynebacterium casei LMG S-19264T (=DSM 44701T), isolated from a smear-ripened cheese.</title>
        <authorList>
            <consortium name="US DOE Joint Genome Institute (JGI-PGF)"/>
            <person name="Walter F."/>
            <person name="Albersmeier A."/>
            <person name="Kalinowski J."/>
            <person name="Ruckert C."/>
        </authorList>
    </citation>
    <scope>NUCLEOTIDE SEQUENCE</scope>
    <source>
        <strain evidence="3">CGMCC 1.15178</strain>
    </source>
</reference>
<proteinExistence type="inferred from homology"/>
<dbReference type="InterPro" id="IPR015917">
    <property type="entry name" value="Pept_C14A"/>
</dbReference>
<protein>
    <recommendedName>
        <fullName evidence="2">Peptidase C14A caspase catalytic domain-containing protein</fullName>
    </recommendedName>
</protein>
<accession>A0A916ZIR9</accession>
<dbReference type="InterPro" id="IPR029030">
    <property type="entry name" value="Caspase-like_dom_sf"/>
</dbReference>
<evidence type="ECO:0000256" key="1">
    <source>
        <dbReference type="ARBA" id="ARBA00010134"/>
    </source>
</evidence>
<sequence>MGRLAYIIGINKYLNWQPLHCSVNDAIYMQEVLKSCDFETELLLDSNKETLREALASFCWRLREYDTGLLFFAGHGVELEGRQYIVPSDCVSLGDDALLDSLVDTTELILNFSSCDDFTGLVLLDCCRKRVQRHFLSRGETSPARDIFKSRGVYIAFATGPDGASHESGNHGIFTSSMGKMIEKQGDEKIEDIFKAVRREVMKEHRDQIPWDYSSMLGDFYFKGRQEFLEIEVVVESQAELDSKLNKIIERNLCYSQLVSEIENWYYSDFDKGLVKEKSKEQFIQIILQKIDELTLERSGEVTIS</sequence>
<dbReference type="RefSeq" id="WP_189000207.1">
    <property type="nucleotide sequence ID" value="NZ_BMHP01000013.1"/>
</dbReference>
<dbReference type="Gene3D" id="3.40.50.1460">
    <property type="match status" value="1"/>
</dbReference>
<comment type="similarity">
    <text evidence="1">Belongs to the peptidase C14A family.</text>
</comment>
<comment type="caution">
    <text evidence="3">The sequence shown here is derived from an EMBL/GenBank/DDBJ whole genome shotgun (WGS) entry which is preliminary data.</text>
</comment>
<name>A0A916ZIR9_9BACL</name>
<dbReference type="Pfam" id="PF00656">
    <property type="entry name" value="Peptidase_C14"/>
    <property type="match status" value="1"/>
</dbReference>
<dbReference type="AlphaFoldDB" id="A0A916ZIR9"/>
<gene>
    <name evidence="3" type="ORF">GCM10010911_68760</name>
</gene>
<dbReference type="SUPFAM" id="SSF52129">
    <property type="entry name" value="Caspase-like"/>
    <property type="match status" value="1"/>
</dbReference>
<dbReference type="GO" id="GO:0004197">
    <property type="term" value="F:cysteine-type endopeptidase activity"/>
    <property type="evidence" value="ECO:0007669"/>
    <property type="project" value="InterPro"/>
</dbReference>
<organism evidence="3 4">
    <name type="scientific">Paenibacillus nasutitermitis</name>
    <dbReference type="NCBI Taxonomy" id="1652958"/>
    <lineage>
        <taxon>Bacteria</taxon>
        <taxon>Bacillati</taxon>
        <taxon>Bacillota</taxon>
        <taxon>Bacilli</taxon>
        <taxon>Bacillales</taxon>
        <taxon>Paenibacillaceae</taxon>
        <taxon>Paenibacillus</taxon>
    </lineage>
</organism>
<dbReference type="InterPro" id="IPR052039">
    <property type="entry name" value="Caspase-related_regulators"/>
</dbReference>
<dbReference type="EMBL" id="BMHP01000013">
    <property type="protein sequence ID" value="GGE00054.1"/>
    <property type="molecule type" value="Genomic_DNA"/>
</dbReference>
<dbReference type="InterPro" id="IPR011600">
    <property type="entry name" value="Pept_C14_caspase"/>
</dbReference>
<dbReference type="PANTHER" id="PTHR22576">
    <property type="entry name" value="MUCOSA ASSOCIATED LYMPHOID TISSUE LYMPHOMA TRANSLOCATION PROTEIN 1/PARACASPASE"/>
    <property type="match status" value="1"/>
</dbReference>
<feature type="domain" description="Peptidase C14A caspase catalytic" evidence="2">
    <location>
        <begin position="5"/>
        <end position="224"/>
    </location>
</feature>
<dbReference type="Proteomes" id="UP000612456">
    <property type="component" value="Unassembled WGS sequence"/>
</dbReference>
<evidence type="ECO:0000259" key="2">
    <source>
        <dbReference type="SMART" id="SM00115"/>
    </source>
</evidence>
<evidence type="ECO:0000313" key="4">
    <source>
        <dbReference type="Proteomes" id="UP000612456"/>
    </source>
</evidence>
<dbReference type="SMART" id="SM00115">
    <property type="entry name" value="CASc"/>
    <property type="match status" value="1"/>
</dbReference>
<dbReference type="GO" id="GO:0006508">
    <property type="term" value="P:proteolysis"/>
    <property type="evidence" value="ECO:0007669"/>
    <property type="project" value="InterPro"/>
</dbReference>
<dbReference type="PANTHER" id="PTHR22576:SF37">
    <property type="entry name" value="MUCOSA-ASSOCIATED LYMPHOID TISSUE LYMPHOMA TRANSLOCATION PROTEIN 1"/>
    <property type="match status" value="1"/>
</dbReference>
<keyword evidence="4" id="KW-1185">Reference proteome</keyword>
<reference evidence="3" key="2">
    <citation type="submission" date="2020-09" db="EMBL/GenBank/DDBJ databases">
        <authorList>
            <person name="Sun Q."/>
            <person name="Zhou Y."/>
        </authorList>
    </citation>
    <scope>NUCLEOTIDE SEQUENCE</scope>
    <source>
        <strain evidence="3">CGMCC 1.15178</strain>
    </source>
</reference>